<feature type="compositionally biased region" description="Low complexity" evidence="4">
    <location>
        <begin position="11"/>
        <end position="24"/>
    </location>
</feature>
<evidence type="ECO:0000256" key="4">
    <source>
        <dbReference type="SAM" id="MobiDB-lite"/>
    </source>
</evidence>
<dbReference type="InterPro" id="IPR032783">
    <property type="entry name" value="AraC_lig"/>
</dbReference>
<dbReference type="AlphaFoldDB" id="Q9WWD2"/>
<dbReference type="GO" id="GO:0003700">
    <property type="term" value="F:DNA-binding transcription factor activity"/>
    <property type="evidence" value="ECO:0007669"/>
    <property type="project" value="InterPro"/>
</dbReference>
<dbReference type="Pfam" id="PF12833">
    <property type="entry name" value="HTH_18"/>
    <property type="match status" value="1"/>
</dbReference>
<organism evidence="6">
    <name type="scientific">Agrobacterium tumefaciens</name>
    <dbReference type="NCBI Taxonomy" id="358"/>
    <lineage>
        <taxon>Bacteria</taxon>
        <taxon>Pseudomonadati</taxon>
        <taxon>Pseudomonadota</taxon>
        <taxon>Alphaproteobacteria</taxon>
        <taxon>Hyphomicrobiales</taxon>
        <taxon>Rhizobiaceae</taxon>
        <taxon>Rhizobium/Agrobacterium group</taxon>
        <taxon>Agrobacterium</taxon>
        <taxon>Agrobacterium tumefaciens complex</taxon>
    </lineage>
</organism>
<protein>
    <submittedName>
        <fullName evidence="6">AttO</fullName>
    </submittedName>
</protein>
<dbReference type="SUPFAM" id="SSF46689">
    <property type="entry name" value="Homeodomain-like"/>
    <property type="match status" value="1"/>
</dbReference>
<feature type="region of interest" description="Disordered" evidence="4">
    <location>
        <begin position="1"/>
        <end position="25"/>
    </location>
</feature>
<sequence>MISPAVPPAPTTRTRTAVPSPRAADSMQAESSWQASYPASAILLCRAYSPAREASNLAAKSCVMLSLVCLRRAGVLRSREDTRFAIRKGRKYMTESSDSGRKHDRLTAFLKAFHLGASRCDCAEAANLLIINVHGAGEPTHLLYRARSTASLPDGAAICAGATVDFGGSANPLVGALPDELCLSLANEPELRGLCQLMVAEVEVARCGGGTIEARLCEIIVVLAIRKAIAIGTVDAGLLAGLAHPGLHPSLVAIHDNPARNWRIADLAAIADMSRGQFISTFTQTVAQSPIAYLNGWRLALGRAELRAGRSVKSVATGVDFDSAAAFSRAYSRKFGSPPAQSKPRP</sequence>
<gene>
    <name evidence="6" type="primary">attO</name>
</gene>
<dbReference type="InterPro" id="IPR050204">
    <property type="entry name" value="AraC_XylS_family_regulators"/>
</dbReference>
<dbReference type="PROSITE" id="PS01124">
    <property type="entry name" value="HTH_ARAC_FAMILY_2"/>
    <property type="match status" value="1"/>
</dbReference>
<evidence type="ECO:0000259" key="5">
    <source>
        <dbReference type="PROSITE" id="PS01124"/>
    </source>
</evidence>
<proteinExistence type="predicted"/>
<keyword evidence="1" id="KW-0805">Transcription regulation</keyword>
<dbReference type="SMART" id="SM00342">
    <property type="entry name" value="HTH_ARAC"/>
    <property type="match status" value="1"/>
</dbReference>
<feature type="domain" description="HTH araC/xylS-type" evidence="5">
    <location>
        <begin position="248"/>
        <end position="345"/>
    </location>
</feature>
<dbReference type="PANTHER" id="PTHR46796">
    <property type="entry name" value="HTH-TYPE TRANSCRIPTIONAL ACTIVATOR RHAS-RELATED"/>
    <property type="match status" value="1"/>
</dbReference>
<dbReference type="PANTHER" id="PTHR46796:SF7">
    <property type="entry name" value="ARAC FAMILY TRANSCRIPTIONAL REGULATOR"/>
    <property type="match status" value="1"/>
</dbReference>
<evidence type="ECO:0000256" key="1">
    <source>
        <dbReference type="ARBA" id="ARBA00023015"/>
    </source>
</evidence>
<evidence type="ECO:0000313" key="6">
    <source>
        <dbReference type="EMBL" id="AAD43991.1"/>
    </source>
</evidence>
<name>Q9WWD2_AGRTU</name>
<keyword evidence="3" id="KW-0804">Transcription</keyword>
<reference evidence="6" key="1">
    <citation type="journal article" date="2000" name="Biochim. Biophys. Acta">
        <title>A region of the Agrobacterium tumefaciens chromosome containing genes required for virulence and attachment to host cells.</title>
        <authorList>
            <person name="Matthysse A.G."/>
            <person name="Yarnall H."/>
            <person name="Boles S.B."/>
            <person name="McMahan S."/>
        </authorList>
    </citation>
    <scope>NUCLEOTIDE SEQUENCE</scope>
    <source>
        <strain evidence="6">C58</strain>
    </source>
</reference>
<dbReference type="Gene3D" id="1.10.10.60">
    <property type="entry name" value="Homeodomain-like"/>
    <property type="match status" value="1"/>
</dbReference>
<dbReference type="InterPro" id="IPR018060">
    <property type="entry name" value="HTH_AraC"/>
</dbReference>
<keyword evidence="2" id="KW-0238">DNA-binding</keyword>
<accession>Q9WWD2</accession>
<dbReference type="Pfam" id="PF12852">
    <property type="entry name" value="Cupin_6"/>
    <property type="match status" value="1"/>
</dbReference>
<dbReference type="GO" id="GO:0043565">
    <property type="term" value="F:sequence-specific DNA binding"/>
    <property type="evidence" value="ECO:0007669"/>
    <property type="project" value="InterPro"/>
</dbReference>
<dbReference type="InterPro" id="IPR009057">
    <property type="entry name" value="Homeodomain-like_sf"/>
</dbReference>
<dbReference type="EMBL" id="U59485">
    <property type="protein sequence ID" value="AAD43991.1"/>
    <property type="molecule type" value="Genomic_DNA"/>
</dbReference>
<evidence type="ECO:0000256" key="2">
    <source>
        <dbReference type="ARBA" id="ARBA00023125"/>
    </source>
</evidence>
<evidence type="ECO:0000256" key="3">
    <source>
        <dbReference type="ARBA" id="ARBA00023163"/>
    </source>
</evidence>
<feature type="compositionally biased region" description="Pro residues" evidence="4">
    <location>
        <begin position="1"/>
        <end position="10"/>
    </location>
</feature>